<evidence type="ECO:0000256" key="3">
    <source>
        <dbReference type="ARBA" id="ARBA00022741"/>
    </source>
</evidence>
<evidence type="ECO:0000313" key="6">
    <source>
        <dbReference type="EMBL" id="OUD10493.1"/>
    </source>
</evidence>
<dbReference type="Proteomes" id="UP000194664">
    <property type="component" value="Unassembled WGS sequence"/>
</dbReference>
<dbReference type="PROSITE" id="PS50893">
    <property type="entry name" value="ABC_TRANSPORTER_2"/>
    <property type="match status" value="1"/>
</dbReference>
<feature type="domain" description="ABC transporter" evidence="5">
    <location>
        <begin position="18"/>
        <end position="219"/>
    </location>
</feature>
<dbReference type="InterPro" id="IPR050166">
    <property type="entry name" value="ABC_transporter_ATP-bind"/>
</dbReference>
<evidence type="ECO:0000313" key="7">
    <source>
        <dbReference type="Proteomes" id="UP000194664"/>
    </source>
</evidence>
<name>A0A251X2V1_9RHOB</name>
<dbReference type="AlphaFoldDB" id="A0A251X2V1"/>
<dbReference type="OrthoDB" id="9802264at2"/>
<evidence type="ECO:0000259" key="5">
    <source>
        <dbReference type="PROSITE" id="PS50893"/>
    </source>
</evidence>
<keyword evidence="2" id="KW-0813">Transport</keyword>
<dbReference type="PROSITE" id="PS00211">
    <property type="entry name" value="ABC_TRANSPORTER_1"/>
    <property type="match status" value="1"/>
</dbReference>
<dbReference type="InterPro" id="IPR017871">
    <property type="entry name" value="ABC_transporter-like_CS"/>
</dbReference>
<dbReference type="SMART" id="SM00382">
    <property type="entry name" value="AAA"/>
    <property type="match status" value="1"/>
</dbReference>
<accession>A0A251X2V1</accession>
<gene>
    <name evidence="6" type="ORF">BVC71_03065</name>
</gene>
<sequence>MQPQIAPIPKPHVDRSAVLSLQLTGFGYGTAQILGAIELKIQRGETVALVGPSGGGKSSILRICAGLEQPSGAKCRLRGRVSIVFQEPTLLPWRSLVENLTLTTGITRGAARDALAAVGLAGRENDFPGQMSLGQQRRLALARALAVRPDLLLLDEPFVSLDPQTTSDMMDLYDKLRDDYDLTTIIVTHAASEAERLATRIVTLGGSPAVITSDQNTGA</sequence>
<comment type="similarity">
    <text evidence="1">Belongs to the ABC transporter superfamily.</text>
</comment>
<organism evidence="6 7">
    <name type="scientific">Marivivens niveibacter</name>
    <dbReference type="NCBI Taxonomy" id="1930667"/>
    <lineage>
        <taxon>Bacteria</taxon>
        <taxon>Pseudomonadati</taxon>
        <taxon>Pseudomonadota</taxon>
        <taxon>Alphaproteobacteria</taxon>
        <taxon>Rhodobacterales</taxon>
        <taxon>Paracoccaceae</taxon>
        <taxon>Marivivens group</taxon>
        <taxon>Marivivens</taxon>
    </lineage>
</organism>
<keyword evidence="7" id="KW-1185">Reference proteome</keyword>
<dbReference type="EMBL" id="MSPP01000001">
    <property type="protein sequence ID" value="OUD10493.1"/>
    <property type="molecule type" value="Genomic_DNA"/>
</dbReference>
<dbReference type="Pfam" id="PF00005">
    <property type="entry name" value="ABC_tran"/>
    <property type="match status" value="1"/>
</dbReference>
<dbReference type="GO" id="GO:0016887">
    <property type="term" value="F:ATP hydrolysis activity"/>
    <property type="evidence" value="ECO:0007669"/>
    <property type="project" value="InterPro"/>
</dbReference>
<evidence type="ECO:0000256" key="2">
    <source>
        <dbReference type="ARBA" id="ARBA00022448"/>
    </source>
</evidence>
<proteinExistence type="inferred from homology"/>
<keyword evidence="4" id="KW-0067">ATP-binding</keyword>
<dbReference type="InterPro" id="IPR027417">
    <property type="entry name" value="P-loop_NTPase"/>
</dbReference>
<dbReference type="PANTHER" id="PTHR42788:SF19">
    <property type="entry name" value="ALIPHATIC SULFONATES IMPORT ATP-BINDING PROTEIN SSUB 2"/>
    <property type="match status" value="1"/>
</dbReference>
<dbReference type="GO" id="GO:0005524">
    <property type="term" value="F:ATP binding"/>
    <property type="evidence" value="ECO:0007669"/>
    <property type="project" value="UniProtKB-KW"/>
</dbReference>
<evidence type="ECO:0000256" key="1">
    <source>
        <dbReference type="ARBA" id="ARBA00005417"/>
    </source>
</evidence>
<reference evidence="6 7" key="1">
    <citation type="submission" date="2016-12" db="EMBL/GenBank/DDBJ databases">
        <title>The draft genome sequence of HSLHS2.</title>
        <authorList>
            <person name="Hu D."/>
            <person name="Wang L."/>
            <person name="Shao Z."/>
        </authorList>
    </citation>
    <scope>NUCLEOTIDE SEQUENCE [LARGE SCALE GENOMIC DNA]</scope>
    <source>
        <strain evidence="6">MCCC 1A06712</strain>
    </source>
</reference>
<protein>
    <recommendedName>
        <fullName evidence="5">ABC transporter domain-containing protein</fullName>
    </recommendedName>
</protein>
<comment type="caution">
    <text evidence="6">The sequence shown here is derived from an EMBL/GenBank/DDBJ whole genome shotgun (WGS) entry which is preliminary data.</text>
</comment>
<dbReference type="RefSeq" id="WP_086450142.1">
    <property type="nucleotide sequence ID" value="NZ_MSPP01000001.1"/>
</dbReference>
<dbReference type="SUPFAM" id="SSF52540">
    <property type="entry name" value="P-loop containing nucleoside triphosphate hydrolases"/>
    <property type="match status" value="1"/>
</dbReference>
<dbReference type="InterPro" id="IPR003593">
    <property type="entry name" value="AAA+_ATPase"/>
</dbReference>
<keyword evidence="3" id="KW-0547">Nucleotide-binding</keyword>
<dbReference type="InterPro" id="IPR003439">
    <property type="entry name" value="ABC_transporter-like_ATP-bd"/>
</dbReference>
<dbReference type="PANTHER" id="PTHR42788">
    <property type="entry name" value="TAURINE IMPORT ATP-BINDING PROTEIN-RELATED"/>
    <property type="match status" value="1"/>
</dbReference>
<evidence type="ECO:0000256" key="4">
    <source>
        <dbReference type="ARBA" id="ARBA00022840"/>
    </source>
</evidence>
<dbReference type="Gene3D" id="3.40.50.300">
    <property type="entry name" value="P-loop containing nucleotide triphosphate hydrolases"/>
    <property type="match status" value="1"/>
</dbReference>